<comment type="cofactor">
    <cofactor evidence="7">
        <name>heme b</name>
        <dbReference type="ChEBI" id="CHEBI:60344"/>
    </cofactor>
    <text evidence="7">Binds 1 heme b (iron(II)-protoporphyrin IX) group per subunit.</text>
</comment>
<keyword evidence="2 10" id="KW-0575">Peroxidase</keyword>
<dbReference type="EMBL" id="VFLP01000043">
    <property type="protein sequence ID" value="TRX91673.1"/>
    <property type="molecule type" value="Genomic_DNA"/>
</dbReference>
<dbReference type="GO" id="GO:0042744">
    <property type="term" value="P:hydrogen peroxide catabolic process"/>
    <property type="evidence" value="ECO:0007669"/>
    <property type="project" value="TreeGrafter"/>
</dbReference>
<dbReference type="EC" id="1.11.1.-" evidence="10"/>
<dbReference type="InterPro" id="IPR002016">
    <property type="entry name" value="Haem_peroxidase"/>
</dbReference>
<feature type="binding site" evidence="7">
    <location>
        <position position="226"/>
    </location>
    <ligand>
        <name>Ca(2+)</name>
        <dbReference type="ChEBI" id="CHEBI:29108"/>
        <label>1</label>
    </ligand>
</feature>
<keyword evidence="9" id="KW-1015">Disulfide bond</keyword>
<feature type="binding site" evidence="7">
    <location>
        <position position="357"/>
    </location>
    <ligand>
        <name>Ca(2+)</name>
        <dbReference type="ChEBI" id="CHEBI:29108"/>
        <label>2</label>
    </ligand>
</feature>
<comment type="cofactor">
    <cofactor evidence="7 10">
        <name>Ca(2+)</name>
        <dbReference type="ChEBI" id="CHEBI:29108"/>
    </cofactor>
    <text evidence="7 10">Binds 2 calcium ions per subunit.</text>
</comment>
<feature type="site" description="Transition state stabilizer" evidence="8">
    <location>
        <position position="205"/>
    </location>
</feature>
<dbReference type="PRINTS" id="PR00462">
    <property type="entry name" value="LIGNINASE"/>
</dbReference>
<keyword evidence="4 10" id="KW-0560">Oxidoreductase</keyword>
<evidence type="ECO:0000313" key="13">
    <source>
        <dbReference type="EMBL" id="TRX91673.1"/>
    </source>
</evidence>
<evidence type="ECO:0000256" key="6">
    <source>
        <dbReference type="PIRSR" id="PIRSR601621-1"/>
    </source>
</evidence>
<evidence type="ECO:0000256" key="11">
    <source>
        <dbReference type="SAM" id="Coils"/>
    </source>
</evidence>
<proteinExistence type="inferred from homology"/>
<dbReference type="PANTHER" id="PTHR31356:SF66">
    <property type="entry name" value="CATALASE-PEROXIDASE"/>
    <property type="match status" value="1"/>
</dbReference>
<dbReference type="GO" id="GO:0000302">
    <property type="term" value="P:response to reactive oxygen species"/>
    <property type="evidence" value="ECO:0007669"/>
    <property type="project" value="TreeGrafter"/>
</dbReference>
<evidence type="ECO:0000256" key="1">
    <source>
        <dbReference type="ARBA" id="ARBA00006089"/>
    </source>
</evidence>
<dbReference type="OrthoDB" id="2113341at2759"/>
<feature type="binding site" evidence="7">
    <location>
        <position position="222"/>
    </location>
    <ligand>
        <name>Ca(2+)</name>
        <dbReference type="ChEBI" id="CHEBI:29108"/>
        <label>1</label>
    </ligand>
</feature>
<feature type="disulfide bond" evidence="9">
    <location>
        <begin position="196"/>
        <end position="277"/>
    </location>
</feature>
<dbReference type="GO" id="GO:0020037">
    <property type="term" value="F:heme binding"/>
    <property type="evidence" value="ECO:0007669"/>
    <property type="project" value="UniProtKB-UniRule"/>
</dbReference>
<dbReference type="GO" id="GO:0046872">
    <property type="term" value="F:metal ion binding"/>
    <property type="evidence" value="ECO:0007669"/>
    <property type="project" value="UniProtKB-UniRule"/>
</dbReference>
<evidence type="ECO:0000313" key="14">
    <source>
        <dbReference type="Proteomes" id="UP000319160"/>
    </source>
</evidence>
<dbReference type="InterPro" id="IPR001621">
    <property type="entry name" value="Ligninase"/>
</dbReference>
<feature type="binding site" evidence="7">
    <location>
        <position position="224"/>
    </location>
    <ligand>
        <name>Ca(2+)</name>
        <dbReference type="ChEBI" id="CHEBI:29108"/>
        <label>1</label>
    </ligand>
</feature>
<feature type="domain" description="Plant heme peroxidase family profile" evidence="12">
    <location>
        <begin position="217"/>
        <end position="428"/>
    </location>
</feature>
<keyword evidence="3 7" id="KW-0349">Heme</keyword>
<dbReference type="PANTHER" id="PTHR31356">
    <property type="entry name" value="THYLAKOID LUMENAL 29 KDA PROTEIN, CHLOROPLASTIC-RELATED"/>
    <property type="match status" value="1"/>
</dbReference>
<dbReference type="AlphaFoldDB" id="A0A553HUQ1"/>
<dbReference type="InterPro" id="IPR044831">
    <property type="entry name" value="Ccp1-like"/>
</dbReference>
<evidence type="ECO:0000256" key="3">
    <source>
        <dbReference type="ARBA" id="ARBA00022617"/>
    </source>
</evidence>
<feature type="binding site" evidence="7">
    <location>
        <position position="333"/>
    </location>
    <ligand>
        <name>Ca(2+)</name>
        <dbReference type="ChEBI" id="CHEBI:29108"/>
        <label>2</label>
    </ligand>
</feature>
<keyword evidence="7 10" id="KW-0106">Calcium</keyword>
<feature type="active site" description="Proton acceptor" evidence="6">
    <location>
        <position position="209"/>
    </location>
</feature>
<keyword evidence="7 10" id="KW-0479">Metal-binding</keyword>
<comment type="similarity">
    <text evidence="1 10">Belongs to the peroxidase family. Ligninase subfamily.</text>
</comment>
<dbReference type="Proteomes" id="UP000319160">
    <property type="component" value="Unassembled WGS sequence"/>
</dbReference>
<evidence type="ECO:0000256" key="8">
    <source>
        <dbReference type="PIRSR" id="PIRSR601621-3"/>
    </source>
</evidence>
<feature type="binding site" evidence="7">
    <location>
        <position position="210"/>
    </location>
    <ligand>
        <name>Ca(2+)</name>
        <dbReference type="ChEBI" id="CHEBI:29108"/>
        <label>1</label>
    </ligand>
</feature>
<evidence type="ECO:0000256" key="2">
    <source>
        <dbReference type="ARBA" id="ARBA00022559"/>
    </source>
</evidence>
<dbReference type="Gene3D" id="1.10.420.10">
    <property type="entry name" value="Peroxidase, domain 2"/>
    <property type="match status" value="1"/>
</dbReference>
<evidence type="ECO:0000256" key="4">
    <source>
        <dbReference type="ARBA" id="ARBA00023002"/>
    </source>
</evidence>
<organism evidence="13 14">
    <name type="scientific">Xylaria flabelliformis</name>
    <dbReference type="NCBI Taxonomy" id="2512241"/>
    <lineage>
        <taxon>Eukaryota</taxon>
        <taxon>Fungi</taxon>
        <taxon>Dikarya</taxon>
        <taxon>Ascomycota</taxon>
        <taxon>Pezizomycotina</taxon>
        <taxon>Sordariomycetes</taxon>
        <taxon>Xylariomycetidae</taxon>
        <taxon>Xylariales</taxon>
        <taxon>Xylariaceae</taxon>
        <taxon>Xylaria</taxon>
    </lineage>
</organism>
<dbReference type="SUPFAM" id="SSF48113">
    <property type="entry name" value="Heme-dependent peroxidases"/>
    <property type="match status" value="1"/>
</dbReference>
<protein>
    <recommendedName>
        <fullName evidence="10">Peroxidase</fullName>
        <ecNumber evidence="10">1.11.1.-</ecNumber>
    </recommendedName>
</protein>
<keyword evidence="14" id="KW-1185">Reference proteome</keyword>
<evidence type="ECO:0000256" key="5">
    <source>
        <dbReference type="ARBA" id="ARBA00023180"/>
    </source>
</evidence>
<reference evidence="14" key="1">
    <citation type="submission" date="2019-06" db="EMBL/GenBank/DDBJ databases">
        <title>Draft genome sequence of the griseofulvin-producing fungus Xylaria cubensis strain G536.</title>
        <authorList>
            <person name="Mead M.E."/>
            <person name="Raja H.A."/>
            <person name="Steenwyk J.L."/>
            <person name="Knowles S.L."/>
            <person name="Oberlies N.H."/>
            <person name="Rokas A."/>
        </authorList>
    </citation>
    <scope>NUCLEOTIDE SEQUENCE [LARGE SCALE GENOMIC DNA]</scope>
    <source>
        <strain evidence="14">G536</strain>
    </source>
</reference>
<feature type="binding site" evidence="7">
    <location>
        <position position="350"/>
    </location>
    <ligand>
        <name>Ca(2+)</name>
        <dbReference type="ChEBI" id="CHEBI:29108"/>
        <label>2</label>
    </ligand>
</feature>
<dbReference type="PROSITE" id="PS50873">
    <property type="entry name" value="PEROXIDASE_4"/>
    <property type="match status" value="1"/>
</dbReference>
<dbReference type="Pfam" id="PF17111">
    <property type="entry name" value="PigL_N"/>
    <property type="match status" value="1"/>
</dbReference>
<feature type="coiled-coil region" evidence="11">
    <location>
        <begin position="631"/>
        <end position="658"/>
    </location>
</feature>
<gene>
    <name evidence="13" type="ORF">FHL15_007455</name>
</gene>
<feature type="binding site" description="axial binding residue" evidence="7">
    <location>
        <position position="332"/>
    </location>
    <ligand>
        <name>heme b</name>
        <dbReference type="ChEBI" id="CHEBI:60344"/>
    </ligand>
    <ligandPart>
        <name>Fe</name>
        <dbReference type="ChEBI" id="CHEBI:18248"/>
    </ligandPart>
</feature>
<dbReference type="GO" id="GO:0004601">
    <property type="term" value="F:peroxidase activity"/>
    <property type="evidence" value="ECO:0007669"/>
    <property type="project" value="UniProtKB-KW"/>
</dbReference>
<dbReference type="Gene3D" id="1.10.520.10">
    <property type="match status" value="1"/>
</dbReference>
<dbReference type="Pfam" id="PF00141">
    <property type="entry name" value="peroxidase"/>
    <property type="match status" value="1"/>
</dbReference>
<keyword evidence="5" id="KW-0325">Glycoprotein</keyword>
<keyword evidence="7" id="KW-0408">Iron</keyword>
<sequence length="813" mass="88409">MGQDNGLAIYSDHRDRLTTSGRDLGRAADMLRYRGRQVVFVGCYHRTFLTWHTHATTLLTKRLYTGGRMREDRAEYVPKVLNSKMRTSTALLACYASQAFAYPGMNKVLAEIQARDDFVLGARSGILLGDLVSRADSATGETISDILQGASAIDSGNGSYKPPGQLGSPACNSDPLCLWYYVATQMWGDFADANGCTDYGRGAIRQGFHDAAAWDVDSTYGGADGSLLLSDELSLSVNLGLQEIGELTKTYYSKYHPYGAGMADIIQLGAIVGTVACPGGPRIRAFAGRIDDSRAAPPGKLPLPSMDAPTLIDLFSKKTFTASDLVALVGSHTAAKQRFVDPSRANAPLDTDPQIWDASFYSETLTGDNKTFFILHSDKSLATYSATKGQWNTFAGTSGQAQWSPAYAQAYFRMSMLGVNNLNNLTEISAIIPSRFHVVDSGLNIAVLKSRLDYCASEPAAVNLQIAYAHIQIQHMADPLSLLTSISGLVISAYKLAASVYTTIEGIKGAPKNILAVSADIKALYTILGILQGYLAEDDFSVGLLHRAISSDLGTALSNIVSVLKEIQTSVNGYTNVRESAPVSTWPSLKWHFRETQIRRWGEQLSSHKITLNVAIATANLINTNATTMASRRIEQDIAELRTTLTELLIRLDNAEKRQEETDVGLINSDANLTIAGTSYFRPSSSSPVVSSRVAPNEIRKRSGEVSYGSKSTSSGESNYFTAIHSMVSTCGKNSNPDDHIKHAIYKHTRTPKELHVLRFGGKILMSAEHLRLHNNCSLLFNIISGIPPRTSPRTMNIATATSRLLRRASRDL</sequence>
<evidence type="ECO:0000259" key="12">
    <source>
        <dbReference type="PROSITE" id="PS50873"/>
    </source>
</evidence>
<evidence type="ECO:0000256" key="9">
    <source>
        <dbReference type="PIRSR" id="PIRSR601621-4"/>
    </source>
</evidence>
<dbReference type="GO" id="GO:0034599">
    <property type="term" value="P:cellular response to oxidative stress"/>
    <property type="evidence" value="ECO:0007669"/>
    <property type="project" value="InterPro"/>
</dbReference>
<name>A0A553HUQ1_9PEZI</name>
<keyword evidence="11" id="KW-0175">Coiled coil</keyword>
<evidence type="ECO:0000256" key="10">
    <source>
        <dbReference type="RuleBase" id="RU363051"/>
    </source>
</evidence>
<dbReference type="PRINTS" id="PR00458">
    <property type="entry name" value="PEROXIDASE"/>
</dbReference>
<comment type="caution">
    <text evidence="13">The sequence shown here is derived from an EMBL/GenBank/DDBJ whole genome shotgun (WGS) entry which is preliminary data.</text>
</comment>
<evidence type="ECO:0000256" key="7">
    <source>
        <dbReference type="PIRSR" id="PIRSR601621-2"/>
    </source>
</evidence>
<dbReference type="STRING" id="2512241.A0A553HUQ1"/>
<dbReference type="InterPro" id="IPR031348">
    <property type="entry name" value="PigL_N"/>
</dbReference>
<accession>A0A553HUQ1</accession>
<dbReference type="InterPro" id="IPR010255">
    <property type="entry name" value="Haem_peroxidase_sf"/>
</dbReference>